<protein>
    <recommendedName>
        <fullName evidence="1">C2H2-type domain-containing protein</fullName>
    </recommendedName>
</protein>
<dbReference type="Gene3D" id="3.30.160.60">
    <property type="entry name" value="Classic Zinc Finger"/>
    <property type="match status" value="1"/>
</dbReference>
<evidence type="ECO:0000313" key="2">
    <source>
        <dbReference type="EMBL" id="QHU15034.1"/>
    </source>
</evidence>
<reference evidence="2" key="1">
    <citation type="journal article" date="2020" name="Nature">
        <title>Giant virus diversity and host interactions through global metagenomics.</title>
        <authorList>
            <person name="Schulz F."/>
            <person name="Roux S."/>
            <person name="Paez-Espino D."/>
            <person name="Jungbluth S."/>
            <person name="Walsh D.A."/>
            <person name="Denef V.J."/>
            <person name="McMahon K.D."/>
            <person name="Konstantinidis K.T."/>
            <person name="Eloe-Fadrosh E.A."/>
            <person name="Kyrpides N.C."/>
            <person name="Woyke T."/>
        </authorList>
    </citation>
    <scope>NUCLEOTIDE SEQUENCE</scope>
    <source>
        <strain evidence="2">GVMAG-S-1102244-55</strain>
    </source>
</reference>
<dbReference type="SUPFAM" id="SSF57667">
    <property type="entry name" value="beta-beta-alpha zinc fingers"/>
    <property type="match status" value="1"/>
</dbReference>
<dbReference type="AlphaFoldDB" id="A0A6C0KFK4"/>
<organism evidence="2">
    <name type="scientific">viral metagenome</name>
    <dbReference type="NCBI Taxonomy" id="1070528"/>
    <lineage>
        <taxon>unclassified sequences</taxon>
        <taxon>metagenomes</taxon>
        <taxon>organismal metagenomes</taxon>
    </lineage>
</organism>
<name>A0A6C0KFK4_9ZZZZ</name>
<dbReference type="InterPro" id="IPR036236">
    <property type="entry name" value="Znf_C2H2_sf"/>
</dbReference>
<proteinExistence type="predicted"/>
<accession>A0A6C0KFK4</accession>
<sequence>MVYCKTCRHNTNYYRRNKEQRFNVKCCPHCDYETTGPKSALLAHIHSKHTPENERPFQCPCNICERGYAARANLQKHICKNHDTTMKVFNKNSFCYIINVNLPNTLSKEMFEFYIKHKGILTKDIGLNKKLSEEQFCYDICNNNITIQEFSKDCVLKKVNLA</sequence>
<dbReference type="InterPro" id="IPR013087">
    <property type="entry name" value="Znf_C2H2_type"/>
</dbReference>
<dbReference type="EMBL" id="MN740848">
    <property type="protein sequence ID" value="QHU15034.1"/>
    <property type="molecule type" value="Genomic_DNA"/>
</dbReference>
<feature type="domain" description="C2H2-type" evidence="1">
    <location>
        <begin position="59"/>
        <end position="82"/>
    </location>
</feature>
<dbReference type="PROSITE" id="PS00028">
    <property type="entry name" value="ZINC_FINGER_C2H2_1"/>
    <property type="match status" value="1"/>
</dbReference>
<evidence type="ECO:0000259" key="1">
    <source>
        <dbReference type="PROSITE" id="PS00028"/>
    </source>
</evidence>